<dbReference type="RefSeq" id="WP_073135320.1">
    <property type="nucleotide sequence ID" value="NZ_FQWQ01000002.1"/>
</dbReference>
<dbReference type="SUPFAM" id="SSF75615">
    <property type="entry name" value="Siroheme synthase middle domains-like"/>
    <property type="match status" value="1"/>
</dbReference>
<name>A0A1M5QL83_9BACT</name>
<keyword evidence="3" id="KW-0560">Oxidoreductase</keyword>
<dbReference type="GO" id="GO:0019354">
    <property type="term" value="P:siroheme biosynthetic process"/>
    <property type="evidence" value="ECO:0007669"/>
    <property type="project" value="UniProtKB-UniPathway"/>
</dbReference>
<dbReference type="Gene3D" id="3.40.50.720">
    <property type="entry name" value="NAD(P)-binding Rossmann-like Domain"/>
    <property type="match status" value="1"/>
</dbReference>
<dbReference type="PANTHER" id="PTHR35330">
    <property type="entry name" value="SIROHEME BIOSYNTHESIS PROTEIN MET8"/>
    <property type="match status" value="1"/>
</dbReference>
<accession>A0A1M5QL83</accession>
<evidence type="ECO:0000256" key="4">
    <source>
        <dbReference type="ARBA" id="ARBA00023027"/>
    </source>
</evidence>
<dbReference type="InterPro" id="IPR036291">
    <property type="entry name" value="NAD(P)-bd_dom_sf"/>
</dbReference>
<evidence type="ECO:0000313" key="9">
    <source>
        <dbReference type="Proteomes" id="UP000184212"/>
    </source>
</evidence>
<dbReference type="EC" id="1.3.1.76" evidence="2"/>
<keyword evidence="9" id="KW-1185">Reference proteome</keyword>
<evidence type="ECO:0000313" key="8">
    <source>
        <dbReference type="EMBL" id="SHH14748.1"/>
    </source>
</evidence>
<dbReference type="PANTHER" id="PTHR35330:SF1">
    <property type="entry name" value="SIROHEME BIOSYNTHESIS PROTEIN MET8"/>
    <property type="match status" value="1"/>
</dbReference>
<dbReference type="EMBL" id="FQWQ01000002">
    <property type="protein sequence ID" value="SHH14748.1"/>
    <property type="molecule type" value="Genomic_DNA"/>
</dbReference>
<comment type="pathway">
    <text evidence="1">Porphyrin-containing compound metabolism; siroheme biosynthesis; sirohydrochlorin from precorrin-2: step 1/1.</text>
</comment>
<comment type="catalytic activity">
    <reaction evidence="6">
        <text>precorrin-2 + NAD(+) = sirohydrochlorin + NADH + 2 H(+)</text>
        <dbReference type="Rhea" id="RHEA:15613"/>
        <dbReference type="ChEBI" id="CHEBI:15378"/>
        <dbReference type="ChEBI" id="CHEBI:57540"/>
        <dbReference type="ChEBI" id="CHEBI:57945"/>
        <dbReference type="ChEBI" id="CHEBI:58351"/>
        <dbReference type="ChEBI" id="CHEBI:58827"/>
        <dbReference type="EC" id="1.3.1.76"/>
    </reaction>
</comment>
<evidence type="ECO:0000256" key="6">
    <source>
        <dbReference type="ARBA" id="ARBA00047561"/>
    </source>
</evidence>
<dbReference type="UniPathway" id="UPA00262">
    <property type="reaction ID" value="UER00222"/>
</dbReference>
<dbReference type="Proteomes" id="UP000184212">
    <property type="component" value="Unassembled WGS sequence"/>
</dbReference>
<gene>
    <name evidence="8" type="ORF">SAMN04488109_2879</name>
</gene>
<evidence type="ECO:0000256" key="5">
    <source>
        <dbReference type="ARBA" id="ARBA00023244"/>
    </source>
</evidence>
<evidence type="ECO:0000259" key="7">
    <source>
        <dbReference type="Pfam" id="PF14824"/>
    </source>
</evidence>
<dbReference type="InterPro" id="IPR028161">
    <property type="entry name" value="Met8-like"/>
</dbReference>
<dbReference type="OrthoDB" id="45564at2"/>
<dbReference type="AlphaFoldDB" id="A0A1M5QL83"/>
<organism evidence="8 9">
    <name type="scientific">Chryseolinea serpens</name>
    <dbReference type="NCBI Taxonomy" id="947013"/>
    <lineage>
        <taxon>Bacteria</taxon>
        <taxon>Pseudomonadati</taxon>
        <taxon>Bacteroidota</taxon>
        <taxon>Cytophagia</taxon>
        <taxon>Cytophagales</taxon>
        <taxon>Fulvivirgaceae</taxon>
        <taxon>Chryseolinea</taxon>
    </lineage>
</organism>
<evidence type="ECO:0000256" key="3">
    <source>
        <dbReference type="ARBA" id="ARBA00023002"/>
    </source>
</evidence>
<dbReference type="NCBIfam" id="TIGR01470">
    <property type="entry name" value="cysG_Nterm"/>
    <property type="match status" value="1"/>
</dbReference>
<reference evidence="8 9" key="1">
    <citation type="submission" date="2016-11" db="EMBL/GenBank/DDBJ databases">
        <authorList>
            <person name="Jaros S."/>
            <person name="Januszkiewicz K."/>
            <person name="Wedrychowicz H."/>
        </authorList>
    </citation>
    <scope>NUCLEOTIDE SEQUENCE [LARGE SCALE GENOMIC DNA]</scope>
    <source>
        <strain evidence="8 9">DSM 24574</strain>
    </source>
</reference>
<dbReference type="InterPro" id="IPR042518">
    <property type="entry name" value="SirC_C"/>
</dbReference>
<evidence type="ECO:0000256" key="2">
    <source>
        <dbReference type="ARBA" id="ARBA00012400"/>
    </source>
</evidence>
<feature type="domain" description="Siroheme synthase central" evidence="7">
    <location>
        <begin position="126"/>
        <end position="147"/>
    </location>
</feature>
<dbReference type="STRING" id="947013.SAMN04488109_2879"/>
<proteinExistence type="predicted"/>
<dbReference type="GO" id="GO:0004325">
    <property type="term" value="F:ferrochelatase activity"/>
    <property type="evidence" value="ECO:0007669"/>
    <property type="project" value="InterPro"/>
</dbReference>
<keyword evidence="4" id="KW-0520">NAD</keyword>
<dbReference type="Gene3D" id="1.10.8.610">
    <property type="entry name" value="SirC, precorrin-2 dehydrogenase, C-terminal helical domain-like"/>
    <property type="match status" value="1"/>
</dbReference>
<dbReference type="SUPFAM" id="SSF51735">
    <property type="entry name" value="NAD(P)-binding Rossmann-fold domains"/>
    <property type="match status" value="1"/>
</dbReference>
<sequence length="197" mass="22019">MERNNLFPVFLKLESLDTLIVGGGNVGLEKLTAILKSSPAAKVTLVGRTIMDDIKDVAKAHPTVKLYERNFKLWDLWDKDIVLLATDNRSLHEAIKKLARTRRILTNVADTPDLCDFYLGSVVTKGNLKIGVSTNGKSPTISKRIREYLDEAIPDNTNELLDNMQKIRDQIKGDFGQKVKVLNEITASWLEEAAVAK</sequence>
<dbReference type="InterPro" id="IPR006367">
    <property type="entry name" value="Sirohaem_synthase_N"/>
</dbReference>
<protein>
    <recommendedName>
        <fullName evidence="2">precorrin-2 dehydrogenase</fullName>
        <ecNumber evidence="2">1.3.1.76</ecNumber>
    </recommendedName>
</protein>
<keyword evidence="5" id="KW-0627">Porphyrin biosynthesis</keyword>
<dbReference type="InterPro" id="IPR028281">
    <property type="entry name" value="Sirohaem_synthase_central"/>
</dbReference>
<dbReference type="Pfam" id="PF14824">
    <property type="entry name" value="Sirohm_synth_M"/>
    <property type="match status" value="1"/>
</dbReference>
<dbReference type="GO" id="GO:0043115">
    <property type="term" value="F:precorrin-2 dehydrogenase activity"/>
    <property type="evidence" value="ECO:0007669"/>
    <property type="project" value="UniProtKB-EC"/>
</dbReference>
<evidence type="ECO:0000256" key="1">
    <source>
        <dbReference type="ARBA" id="ARBA00005010"/>
    </source>
</evidence>
<dbReference type="Pfam" id="PF13241">
    <property type="entry name" value="NAD_binding_7"/>
    <property type="match status" value="1"/>
</dbReference>